<protein>
    <submittedName>
        <fullName evidence="1">Uncharacterized protein</fullName>
    </submittedName>
</protein>
<accession>A0A2S4VN24</accession>
<evidence type="ECO:0000313" key="1">
    <source>
        <dbReference type="EMBL" id="POW10947.1"/>
    </source>
</evidence>
<dbReference type="Proteomes" id="UP000239156">
    <property type="component" value="Unassembled WGS sequence"/>
</dbReference>
<dbReference type="AlphaFoldDB" id="A0A2S4VN24"/>
<gene>
    <name evidence="1" type="ORF">PSTT_05598</name>
</gene>
<sequence length="91" mass="9608">MPSTAAAPYRGLRGQRLDQAAASLAGSGTRHQADSTASPFAFSRSKNDLGSWLPFSQTYCAIEKQFGLLALLLTDVPSGAFLRRVCCTAVG</sequence>
<dbReference type="VEuPathDB" id="FungiDB:PSTT_05598"/>
<organism evidence="1 2">
    <name type="scientific">Puccinia striiformis</name>
    <dbReference type="NCBI Taxonomy" id="27350"/>
    <lineage>
        <taxon>Eukaryota</taxon>
        <taxon>Fungi</taxon>
        <taxon>Dikarya</taxon>
        <taxon>Basidiomycota</taxon>
        <taxon>Pucciniomycotina</taxon>
        <taxon>Pucciniomycetes</taxon>
        <taxon>Pucciniales</taxon>
        <taxon>Pucciniaceae</taxon>
        <taxon>Puccinia</taxon>
    </lineage>
</organism>
<proteinExistence type="predicted"/>
<dbReference type="EMBL" id="PKSL01000042">
    <property type="protein sequence ID" value="POW10947.1"/>
    <property type="molecule type" value="Genomic_DNA"/>
</dbReference>
<evidence type="ECO:0000313" key="2">
    <source>
        <dbReference type="Proteomes" id="UP000239156"/>
    </source>
</evidence>
<comment type="caution">
    <text evidence="1">The sequence shown here is derived from an EMBL/GenBank/DDBJ whole genome shotgun (WGS) entry which is preliminary data.</text>
</comment>
<dbReference type="VEuPathDB" id="FungiDB:PSHT_00414"/>
<keyword evidence="2" id="KW-1185">Reference proteome</keyword>
<name>A0A2S4VN24_9BASI</name>
<reference evidence="1" key="1">
    <citation type="submission" date="2017-12" db="EMBL/GenBank/DDBJ databases">
        <title>Gene loss provides genomic basis for host adaptation in cereal stripe rust fungi.</title>
        <authorList>
            <person name="Xia C."/>
        </authorList>
    </citation>
    <scope>NUCLEOTIDE SEQUENCE [LARGE SCALE GENOMIC DNA]</scope>
    <source>
        <strain evidence="1">93-210</strain>
    </source>
</reference>